<evidence type="ECO:0008006" key="3">
    <source>
        <dbReference type="Google" id="ProtNLM"/>
    </source>
</evidence>
<dbReference type="AlphaFoldDB" id="A0A3N4HYZ4"/>
<name>A0A3N4HYZ4_ASCIM</name>
<dbReference type="Proteomes" id="UP000275078">
    <property type="component" value="Unassembled WGS sequence"/>
</dbReference>
<dbReference type="EMBL" id="ML119712">
    <property type="protein sequence ID" value="RPA78326.1"/>
    <property type="molecule type" value="Genomic_DNA"/>
</dbReference>
<protein>
    <recommendedName>
        <fullName evidence="3">F-box domain-containing protein</fullName>
    </recommendedName>
</protein>
<reference evidence="1 2" key="1">
    <citation type="journal article" date="2018" name="Nat. Ecol. Evol.">
        <title>Pezizomycetes genomes reveal the molecular basis of ectomycorrhizal truffle lifestyle.</title>
        <authorList>
            <person name="Murat C."/>
            <person name="Payen T."/>
            <person name="Noel B."/>
            <person name="Kuo A."/>
            <person name="Morin E."/>
            <person name="Chen J."/>
            <person name="Kohler A."/>
            <person name="Krizsan K."/>
            <person name="Balestrini R."/>
            <person name="Da Silva C."/>
            <person name="Montanini B."/>
            <person name="Hainaut M."/>
            <person name="Levati E."/>
            <person name="Barry K.W."/>
            <person name="Belfiori B."/>
            <person name="Cichocki N."/>
            <person name="Clum A."/>
            <person name="Dockter R.B."/>
            <person name="Fauchery L."/>
            <person name="Guy J."/>
            <person name="Iotti M."/>
            <person name="Le Tacon F."/>
            <person name="Lindquist E.A."/>
            <person name="Lipzen A."/>
            <person name="Malagnac F."/>
            <person name="Mello A."/>
            <person name="Molinier V."/>
            <person name="Miyauchi S."/>
            <person name="Poulain J."/>
            <person name="Riccioni C."/>
            <person name="Rubini A."/>
            <person name="Sitrit Y."/>
            <person name="Splivallo R."/>
            <person name="Traeger S."/>
            <person name="Wang M."/>
            <person name="Zifcakova L."/>
            <person name="Wipf D."/>
            <person name="Zambonelli A."/>
            <person name="Paolocci F."/>
            <person name="Nowrousian M."/>
            <person name="Ottonello S."/>
            <person name="Baldrian P."/>
            <person name="Spatafora J.W."/>
            <person name="Henrissat B."/>
            <person name="Nagy L.G."/>
            <person name="Aury J.M."/>
            <person name="Wincker P."/>
            <person name="Grigoriev I.V."/>
            <person name="Bonfante P."/>
            <person name="Martin F.M."/>
        </authorList>
    </citation>
    <scope>NUCLEOTIDE SEQUENCE [LARGE SCALE GENOMIC DNA]</scope>
    <source>
        <strain evidence="1 2">RN42</strain>
    </source>
</reference>
<gene>
    <name evidence="1" type="ORF">BJ508DRAFT_329263</name>
</gene>
<evidence type="ECO:0000313" key="1">
    <source>
        <dbReference type="EMBL" id="RPA78326.1"/>
    </source>
</evidence>
<accession>A0A3N4HYZ4</accession>
<organism evidence="1 2">
    <name type="scientific">Ascobolus immersus RN42</name>
    <dbReference type="NCBI Taxonomy" id="1160509"/>
    <lineage>
        <taxon>Eukaryota</taxon>
        <taxon>Fungi</taxon>
        <taxon>Dikarya</taxon>
        <taxon>Ascomycota</taxon>
        <taxon>Pezizomycotina</taxon>
        <taxon>Pezizomycetes</taxon>
        <taxon>Pezizales</taxon>
        <taxon>Ascobolaceae</taxon>
        <taxon>Ascobolus</taxon>
    </lineage>
</organism>
<proteinExistence type="predicted"/>
<evidence type="ECO:0000313" key="2">
    <source>
        <dbReference type="Proteomes" id="UP000275078"/>
    </source>
</evidence>
<keyword evidence="2" id="KW-1185">Reference proteome</keyword>
<sequence>MEPDTTANPTTIGPAPPPKFTCFFPKCRSCPRQKTASRFFLCLPAELRLEIYKDCTALTLPQLASTCTTIHAEINHEVCTLRASYGFNQRFHNAFGGTHRLMFISRVSNLDELHPTKQKSVNIFTSHPGTNSPQTKGHIKLINRDVFTLP</sequence>